<dbReference type="Proteomes" id="UP000062645">
    <property type="component" value="Chromosome"/>
</dbReference>
<dbReference type="OrthoDB" id="529773at2"/>
<dbReference type="KEGG" id="npz:ACX27_09765"/>
<dbReference type="PANTHER" id="PTHR38009">
    <property type="entry name" value="CONSERVED HYPOTHETICAL PHAGE TAIL PROTEIN"/>
    <property type="match status" value="1"/>
</dbReference>
<gene>
    <name evidence="1" type="ORF">ACX27_09765</name>
</gene>
<evidence type="ECO:0000313" key="1">
    <source>
        <dbReference type="EMBL" id="ALF53067.1"/>
    </source>
</evidence>
<protein>
    <recommendedName>
        <fullName evidence="3">T4-like virus tail tube protein gp19</fullName>
    </recommendedName>
</protein>
<dbReference type="InterPro" id="IPR011747">
    <property type="entry name" value="CHP02241"/>
</dbReference>
<reference evidence="2" key="1">
    <citation type="submission" date="2015-07" db="EMBL/GenBank/DDBJ databases">
        <title>Genome Of Nitrogen-Fixing Cyanobacterium Nostoc piscinale CENA21 From Solimoes/Amazon River Floodplain Sediments And Comparative Genomics To Uncover Biosynthetic Natural Products Potential.</title>
        <authorList>
            <person name="Leao T.F."/>
            <person name="Leao P.N."/>
            <person name="Guimaraes P.I."/>
            <person name="de Melo A.G.C."/>
            <person name="Ramos R.T.J."/>
            <person name="Silva A."/>
            <person name="Fiore M.F."/>
            <person name="Schneider M.P.C."/>
        </authorList>
    </citation>
    <scope>NUCLEOTIDE SEQUENCE [LARGE SCALE GENOMIC DNA]</scope>
    <source>
        <strain evidence="2">CENA21</strain>
    </source>
</reference>
<evidence type="ECO:0000313" key="2">
    <source>
        <dbReference type="Proteomes" id="UP000062645"/>
    </source>
</evidence>
<dbReference type="PATRIC" id="fig|224013.5.peg.2365"/>
<dbReference type="Pfam" id="PF06841">
    <property type="entry name" value="Phage_T4_gp19"/>
    <property type="match status" value="1"/>
</dbReference>
<dbReference type="PANTHER" id="PTHR38009:SF1">
    <property type="entry name" value="CONSERVED HYPOTHETICAL PHAGE TAIL PROTEIN"/>
    <property type="match status" value="1"/>
</dbReference>
<evidence type="ECO:0008006" key="3">
    <source>
        <dbReference type="Google" id="ProtNLM"/>
    </source>
</evidence>
<dbReference type="InterPro" id="IPR010667">
    <property type="entry name" value="Phage_T4_Gp19"/>
</dbReference>
<reference evidence="1 2" key="2">
    <citation type="journal article" date="2016" name="Genome Announc.">
        <title>Draft Genome Sequence of the N2-Fixing Cyanobacterium Nostoc piscinale CENA21, Isolated from the Brazilian Amazon Floodplain.</title>
        <authorList>
            <person name="Leao T."/>
            <person name="Guimaraes P.I."/>
            <person name="de Melo A.G."/>
            <person name="Ramos R.T."/>
            <person name="Leao P.N."/>
            <person name="Silva A."/>
            <person name="Fiore M.F."/>
            <person name="Schneider M.P."/>
        </authorList>
    </citation>
    <scope>NUCLEOTIDE SEQUENCE [LARGE SCALE GENOMIC DNA]</scope>
    <source>
        <strain evidence="1 2">CENA21</strain>
    </source>
</reference>
<name>A0A0M3V547_9NOSO</name>
<dbReference type="GO" id="GO:0005198">
    <property type="term" value="F:structural molecule activity"/>
    <property type="evidence" value="ECO:0007669"/>
    <property type="project" value="InterPro"/>
</dbReference>
<organism evidence="1 2">
    <name type="scientific">Nostoc piscinale CENA21</name>
    <dbReference type="NCBI Taxonomy" id="224013"/>
    <lineage>
        <taxon>Bacteria</taxon>
        <taxon>Bacillati</taxon>
        <taxon>Cyanobacteriota</taxon>
        <taxon>Cyanophyceae</taxon>
        <taxon>Nostocales</taxon>
        <taxon>Nostocaceae</taxon>
        <taxon>Nostoc</taxon>
    </lineage>
</organism>
<dbReference type="RefSeq" id="WP_062291479.1">
    <property type="nucleotide sequence ID" value="NZ_CP012036.1"/>
</dbReference>
<sequence>MAEFISNAKFYWEADGLTDVLVKKVSGMQMKMIVAGGDAPIGVTKDGKTQTQATIGGVECSEITLECVATADSKQLLDWYNKCHAEALSGGKSEGRKNRKLGKLSIYDGEQEKVQYEFTDVFPTSYATGDFTAGSGDLLTETVTVGFTYFERKK</sequence>
<dbReference type="EMBL" id="CP012036">
    <property type="protein sequence ID" value="ALF53067.1"/>
    <property type="molecule type" value="Genomic_DNA"/>
</dbReference>
<dbReference type="AlphaFoldDB" id="A0A0M3V547"/>
<proteinExistence type="predicted"/>
<keyword evidence="2" id="KW-1185">Reference proteome</keyword>
<dbReference type="STRING" id="224013.ACX27_09765"/>
<accession>A0A0M3V547</accession>